<dbReference type="Proteomes" id="UP001646157">
    <property type="component" value="Unassembled WGS sequence"/>
</dbReference>
<evidence type="ECO:0000256" key="2">
    <source>
        <dbReference type="PIRNR" id="PIRNR026508"/>
    </source>
</evidence>
<dbReference type="RefSeq" id="WP_205168309.1">
    <property type="nucleotide sequence ID" value="NZ_JAFBDZ010000001.1"/>
</dbReference>
<sequence>MTEYEPKNGHLNEIDDLLLDPFSEGKQTAIKSRESTLLVDRLLPVQQEKARELSKQIDYKDYESILKYGSAAQNQLSNFSHSMLDHVQKKDVGPVGEILNDLMKRLQQMNPDELNTEKKGLFKRVFSRVSSSINEILSKYQKVGAQVDRIAVKLEHSKKILLEDIKLLDGLYDKNKAYFQALNIYIAAAEIKQQEIETSILPKLRQKAEETSDDMAYQEVNDTMQFLDRLEKRIHDLKLSRQMSIQTAPQIRLIQNTNQALTEKIQSSILTAIPLWKNQIAIALTLFHQKKAVEAQKQVSQTTNELLLKNSQMLKTNSIETAKENERGIIDIETLKKTQENLISTIEETLNIQREGREKRLQAEKELVTMEEELKQKLLELK</sequence>
<reference evidence="4 5" key="1">
    <citation type="submission" date="2021-01" db="EMBL/GenBank/DDBJ databases">
        <title>Genomic Encyclopedia of Type Strains, Phase IV (KMG-IV): sequencing the most valuable type-strain genomes for metagenomic binning, comparative biology and taxonomic classification.</title>
        <authorList>
            <person name="Goeker M."/>
        </authorList>
    </citation>
    <scope>NUCLEOTIDE SEQUENCE [LARGE SCALE GENOMIC DNA]</scope>
    <source>
        <strain evidence="4 5">DSM 24834</strain>
    </source>
</reference>
<evidence type="ECO:0000313" key="5">
    <source>
        <dbReference type="Proteomes" id="UP001646157"/>
    </source>
</evidence>
<gene>
    <name evidence="4" type="ORF">JOC86_000656</name>
</gene>
<feature type="coiled-coil region" evidence="3">
    <location>
        <begin position="353"/>
        <end position="380"/>
    </location>
</feature>
<dbReference type="PANTHER" id="PTHR38432">
    <property type="entry name" value="TELA-LIKE PROTEIN SAOUHSC_01408"/>
    <property type="match status" value="1"/>
</dbReference>
<name>A0ABS2N8P3_9BACI</name>
<keyword evidence="5" id="KW-1185">Reference proteome</keyword>
<evidence type="ECO:0000256" key="3">
    <source>
        <dbReference type="SAM" id="Coils"/>
    </source>
</evidence>
<dbReference type="PIRSF" id="PIRSF026508">
    <property type="entry name" value="TelA"/>
    <property type="match status" value="1"/>
</dbReference>
<proteinExistence type="inferred from homology"/>
<evidence type="ECO:0000313" key="4">
    <source>
        <dbReference type="EMBL" id="MBM7584119.1"/>
    </source>
</evidence>
<keyword evidence="3" id="KW-0175">Coiled coil</keyword>
<organism evidence="4 5">
    <name type="scientific">Rossellomorea pakistanensis</name>
    <dbReference type="NCBI Taxonomy" id="992288"/>
    <lineage>
        <taxon>Bacteria</taxon>
        <taxon>Bacillati</taxon>
        <taxon>Bacillota</taxon>
        <taxon>Bacilli</taxon>
        <taxon>Bacillales</taxon>
        <taxon>Bacillaceae</taxon>
        <taxon>Rossellomorea</taxon>
    </lineage>
</organism>
<dbReference type="PANTHER" id="PTHR38432:SF1">
    <property type="entry name" value="TELA-LIKE PROTEIN SAOUHSC_01408"/>
    <property type="match status" value="1"/>
</dbReference>
<evidence type="ECO:0000256" key="1">
    <source>
        <dbReference type="ARBA" id="ARBA00005541"/>
    </source>
</evidence>
<comment type="similarity">
    <text evidence="1 2">Belongs to the TelA family.</text>
</comment>
<dbReference type="InterPro" id="IPR008863">
    <property type="entry name" value="Toxic_anion-R_TelA"/>
</dbReference>
<protein>
    <submittedName>
        <fullName evidence="4">Uncharacterized protein YaaN involved in tellurite resistance</fullName>
    </submittedName>
</protein>
<accession>A0ABS2N8P3</accession>
<comment type="caution">
    <text evidence="4">The sequence shown here is derived from an EMBL/GenBank/DDBJ whole genome shotgun (WGS) entry which is preliminary data.</text>
</comment>
<dbReference type="Pfam" id="PF05816">
    <property type="entry name" value="TelA"/>
    <property type="match status" value="1"/>
</dbReference>
<dbReference type="EMBL" id="JAFBDZ010000001">
    <property type="protein sequence ID" value="MBM7584119.1"/>
    <property type="molecule type" value="Genomic_DNA"/>
</dbReference>